<comment type="caution">
    <text evidence="2">The sequence shown here is derived from an EMBL/GenBank/DDBJ whole genome shotgun (WGS) entry which is preliminary data.</text>
</comment>
<dbReference type="AlphaFoldDB" id="A0A0L0CFD9"/>
<accession>A0A0L0CFD9</accession>
<reference evidence="2 3" key="1">
    <citation type="journal article" date="2015" name="Nat. Commun.">
        <title>Lucilia cuprina genome unlocks parasitic fly biology to underpin future interventions.</title>
        <authorList>
            <person name="Anstead C.A."/>
            <person name="Korhonen P.K."/>
            <person name="Young N.D."/>
            <person name="Hall R.S."/>
            <person name="Jex A.R."/>
            <person name="Murali S.C."/>
            <person name="Hughes D.S."/>
            <person name="Lee S.F."/>
            <person name="Perry T."/>
            <person name="Stroehlein A.J."/>
            <person name="Ansell B.R."/>
            <person name="Breugelmans B."/>
            <person name="Hofmann A."/>
            <person name="Qu J."/>
            <person name="Dugan S."/>
            <person name="Lee S.L."/>
            <person name="Chao H."/>
            <person name="Dinh H."/>
            <person name="Han Y."/>
            <person name="Doddapaneni H.V."/>
            <person name="Worley K.C."/>
            <person name="Muzny D.M."/>
            <person name="Ioannidis P."/>
            <person name="Waterhouse R.M."/>
            <person name="Zdobnov E.M."/>
            <person name="James P.J."/>
            <person name="Bagnall N.H."/>
            <person name="Kotze A.C."/>
            <person name="Gibbs R.A."/>
            <person name="Richards S."/>
            <person name="Batterham P."/>
            <person name="Gasser R.B."/>
        </authorList>
    </citation>
    <scope>NUCLEOTIDE SEQUENCE [LARGE SCALE GENOMIC DNA]</scope>
    <source>
        <strain evidence="2 3">LS</strain>
        <tissue evidence="2">Full body</tissue>
    </source>
</reference>
<proteinExistence type="predicted"/>
<keyword evidence="3" id="KW-1185">Reference proteome</keyword>
<sequence length="162" mass="18703">MDISNNTVRKIIPNFETQLNIDGSDFPHQAGNFFIDISPGTSKYCNQDSTLDNVNKNDSASLESTEFFACRICHNSENPEKYTLYQSLRMWYSRNMSRRALQEDCQMFSLLTLVAFGIVGTLLVAVQYYILQGHISGLGRLWTKGWLIFFLFTTSLFFYFKI</sequence>
<dbReference type="Proteomes" id="UP000037069">
    <property type="component" value="Unassembled WGS sequence"/>
</dbReference>
<evidence type="ECO:0000313" key="3">
    <source>
        <dbReference type="Proteomes" id="UP000037069"/>
    </source>
</evidence>
<name>A0A0L0CFD9_LUCCU</name>
<evidence type="ECO:0000313" key="2">
    <source>
        <dbReference type="EMBL" id="KNC31133.1"/>
    </source>
</evidence>
<dbReference type="EMBL" id="JRES01000440">
    <property type="protein sequence ID" value="KNC31133.1"/>
    <property type="molecule type" value="Genomic_DNA"/>
</dbReference>
<keyword evidence="1" id="KW-0472">Membrane</keyword>
<dbReference type="OrthoDB" id="273089at2759"/>
<gene>
    <name evidence="2" type="ORF">FF38_13941</name>
</gene>
<keyword evidence="1" id="KW-0812">Transmembrane</keyword>
<dbReference type="STRING" id="7375.A0A0L0CFD9"/>
<protein>
    <submittedName>
        <fullName evidence="2">Uncharacterized protein</fullName>
    </submittedName>
</protein>
<keyword evidence="1" id="KW-1133">Transmembrane helix</keyword>
<evidence type="ECO:0000256" key="1">
    <source>
        <dbReference type="SAM" id="Phobius"/>
    </source>
</evidence>
<feature type="transmembrane region" description="Helical" evidence="1">
    <location>
        <begin position="142"/>
        <end position="160"/>
    </location>
</feature>
<organism evidence="2 3">
    <name type="scientific">Lucilia cuprina</name>
    <name type="common">Green bottle fly</name>
    <name type="synonym">Australian sheep blowfly</name>
    <dbReference type="NCBI Taxonomy" id="7375"/>
    <lineage>
        <taxon>Eukaryota</taxon>
        <taxon>Metazoa</taxon>
        <taxon>Ecdysozoa</taxon>
        <taxon>Arthropoda</taxon>
        <taxon>Hexapoda</taxon>
        <taxon>Insecta</taxon>
        <taxon>Pterygota</taxon>
        <taxon>Neoptera</taxon>
        <taxon>Endopterygota</taxon>
        <taxon>Diptera</taxon>
        <taxon>Brachycera</taxon>
        <taxon>Muscomorpha</taxon>
        <taxon>Oestroidea</taxon>
        <taxon>Calliphoridae</taxon>
        <taxon>Luciliinae</taxon>
        <taxon>Lucilia</taxon>
    </lineage>
</organism>
<feature type="transmembrane region" description="Helical" evidence="1">
    <location>
        <begin position="108"/>
        <end position="130"/>
    </location>
</feature>